<dbReference type="OrthoDB" id="5979509at2759"/>
<dbReference type="InterPro" id="IPR036867">
    <property type="entry name" value="R3H_dom_sf"/>
</dbReference>
<reference evidence="1" key="1">
    <citation type="submission" date="2020-11" db="EMBL/GenBank/DDBJ databases">
        <authorList>
            <person name="Tran Van P."/>
        </authorList>
    </citation>
    <scope>NUCLEOTIDE SEQUENCE</scope>
</reference>
<accession>A0A7R9MH40</accession>
<name>A0A7R9MH40_9ACAR</name>
<dbReference type="InterPro" id="IPR017330">
    <property type="entry name" value="SPAG7"/>
</dbReference>
<dbReference type="PANTHER" id="PTHR13498">
    <property type="entry name" value="SPERM ASSOCIATED ANTIGEN 7"/>
    <property type="match status" value="1"/>
</dbReference>
<dbReference type="Proteomes" id="UP000728032">
    <property type="component" value="Unassembled WGS sequence"/>
</dbReference>
<dbReference type="GO" id="GO:0003676">
    <property type="term" value="F:nucleic acid binding"/>
    <property type="evidence" value="ECO:0007669"/>
    <property type="project" value="InterPro"/>
</dbReference>
<organism evidence="1">
    <name type="scientific">Oppiella nova</name>
    <dbReference type="NCBI Taxonomy" id="334625"/>
    <lineage>
        <taxon>Eukaryota</taxon>
        <taxon>Metazoa</taxon>
        <taxon>Ecdysozoa</taxon>
        <taxon>Arthropoda</taxon>
        <taxon>Chelicerata</taxon>
        <taxon>Arachnida</taxon>
        <taxon>Acari</taxon>
        <taxon>Acariformes</taxon>
        <taxon>Sarcoptiformes</taxon>
        <taxon>Oribatida</taxon>
        <taxon>Brachypylina</taxon>
        <taxon>Oppioidea</taxon>
        <taxon>Oppiidae</taxon>
        <taxon>Oppiella</taxon>
    </lineage>
</organism>
<evidence type="ECO:0000313" key="1">
    <source>
        <dbReference type="EMBL" id="CAD7660019.1"/>
    </source>
</evidence>
<dbReference type="Gene3D" id="3.30.1370.50">
    <property type="entry name" value="R3H-like domain"/>
    <property type="match status" value="1"/>
</dbReference>
<dbReference type="PANTHER" id="PTHR13498:SF3">
    <property type="entry name" value="SPERM-ASSOCIATED ANTIGEN 7"/>
    <property type="match status" value="1"/>
</dbReference>
<evidence type="ECO:0000313" key="2">
    <source>
        <dbReference type="Proteomes" id="UP000728032"/>
    </source>
</evidence>
<proteinExistence type="predicted"/>
<gene>
    <name evidence="1" type="ORF">ONB1V03_LOCUS16590</name>
</gene>
<keyword evidence="2" id="KW-1185">Reference proteome</keyword>
<dbReference type="EMBL" id="CAJPVJ010019008">
    <property type="protein sequence ID" value="CAG2177157.1"/>
    <property type="molecule type" value="Genomic_DNA"/>
</dbReference>
<dbReference type="AlphaFoldDB" id="A0A7R9MH40"/>
<sequence>MNARHDVSDIAGLNAYSFGIEDVDRHTIVYKKEFTPSEDELNALRKGEEYDPKKLELIKQMELEEQNRAAVKDKDIVPNKDFRDKYEKLIGLDAGKSAAQVTTPNKQFGFVPSANKRDQRSIEQILADNKKKKLKTTEDNSN</sequence>
<protein>
    <submittedName>
        <fullName evidence="1">Uncharacterized protein</fullName>
    </submittedName>
</protein>
<dbReference type="EMBL" id="OC933833">
    <property type="protein sequence ID" value="CAD7660019.1"/>
    <property type="molecule type" value="Genomic_DNA"/>
</dbReference>